<sequence length="181" mass="20228">MKRMIVPFAGILLVSLILAACNDTNGNETEADQDTNIANNNEQDNSTGEQEGNSSNADTSNGEADSTNDEMKQKLDNLNYSEIEVEIDYGKDKEYEAEIEQDNGIIEAELEDELNGENLTGKEAFDKIYPSVEKLTIQQDTDKNDAINQTLDALNLDSDYIKFELELTLQDGTKIEFEDKK</sequence>
<evidence type="ECO:0008006" key="5">
    <source>
        <dbReference type="Google" id="ProtNLM"/>
    </source>
</evidence>
<comment type="caution">
    <text evidence="3">The sequence shown here is derived from an EMBL/GenBank/DDBJ whole genome shotgun (WGS) entry which is preliminary data.</text>
</comment>
<keyword evidence="4" id="KW-1185">Reference proteome</keyword>
<protein>
    <recommendedName>
        <fullName evidence="5">YusW-like protein</fullName>
    </recommendedName>
</protein>
<dbReference type="Proteomes" id="UP000641206">
    <property type="component" value="Unassembled WGS sequence"/>
</dbReference>
<feature type="compositionally biased region" description="Polar residues" evidence="1">
    <location>
        <begin position="27"/>
        <end position="65"/>
    </location>
</feature>
<organism evidence="3 4">
    <name type="scientific">Oceanobacillus neutriphilus</name>
    <dbReference type="NCBI Taxonomy" id="531815"/>
    <lineage>
        <taxon>Bacteria</taxon>
        <taxon>Bacillati</taxon>
        <taxon>Bacillota</taxon>
        <taxon>Bacilli</taxon>
        <taxon>Bacillales</taxon>
        <taxon>Bacillaceae</taxon>
        <taxon>Oceanobacillus</taxon>
    </lineage>
</organism>
<keyword evidence="2" id="KW-0732">Signal</keyword>
<feature type="signal peptide" evidence="2">
    <location>
        <begin position="1"/>
        <end position="19"/>
    </location>
</feature>
<evidence type="ECO:0000313" key="4">
    <source>
        <dbReference type="Proteomes" id="UP000641206"/>
    </source>
</evidence>
<dbReference type="EMBL" id="BMLW01000001">
    <property type="protein sequence ID" value="GGP06845.1"/>
    <property type="molecule type" value="Genomic_DNA"/>
</dbReference>
<evidence type="ECO:0000256" key="1">
    <source>
        <dbReference type="SAM" id="MobiDB-lite"/>
    </source>
</evidence>
<gene>
    <name evidence="3" type="ORF">GCM10011346_00210</name>
</gene>
<feature type="region of interest" description="Disordered" evidence="1">
    <location>
        <begin position="27"/>
        <end position="77"/>
    </location>
</feature>
<evidence type="ECO:0000313" key="3">
    <source>
        <dbReference type="EMBL" id="GGP06845.1"/>
    </source>
</evidence>
<accession>A0ABQ2NM02</accession>
<proteinExistence type="predicted"/>
<dbReference type="RefSeq" id="WP_188732496.1">
    <property type="nucleotide sequence ID" value="NZ_BMLW01000001.1"/>
</dbReference>
<feature type="chain" id="PRO_5046062341" description="YusW-like protein" evidence="2">
    <location>
        <begin position="20"/>
        <end position="181"/>
    </location>
</feature>
<dbReference type="InterPro" id="IPR025623">
    <property type="entry name" value="YusW"/>
</dbReference>
<reference evidence="4" key="1">
    <citation type="journal article" date="2019" name="Int. J. Syst. Evol. Microbiol.">
        <title>The Global Catalogue of Microorganisms (GCM) 10K type strain sequencing project: providing services to taxonomists for standard genome sequencing and annotation.</title>
        <authorList>
            <consortium name="The Broad Institute Genomics Platform"/>
            <consortium name="The Broad Institute Genome Sequencing Center for Infectious Disease"/>
            <person name="Wu L."/>
            <person name="Ma J."/>
        </authorList>
    </citation>
    <scope>NUCLEOTIDE SEQUENCE [LARGE SCALE GENOMIC DNA]</scope>
    <source>
        <strain evidence="4">CGMCC 1.7693</strain>
    </source>
</reference>
<dbReference type="Pfam" id="PF14039">
    <property type="entry name" value="YusW"/>
    <property type="match status" value="1"/>
</dbReference>
<evidence type="ECO:0000256" key="2">
    <source>
        <dbReference type="SAM" id="SignalP"/>
    </source>
</evidence>
<name>A0ABQ2NM02_9BACI</name>
<dbReference type="PROSITE" id="PS51257">
    <property type="entry name" value="PROKAR_LIPOPROTEIN"/>
    <property type="match status" value="1"/>
</dbReference>